<protein>
    <submittedName>
        <fullName evidence="1">Uncharacterized protein</fullName>
    </submittedName>
</protein>
<sequence>MPRQSPSTGFVNLVPLVCDGSAIQRSTSRPSNLQQCSTKCLESLHPAGRSPHKASGLSRAQCSRGFCCPRPLQPVVGHGGACRRRSLVHEIPQKMRQGSTDLKALQHDILSVFQGRILGAFLQTQARSLAVRTRLGIPHALTFRKLVGPHRSARKMQCSFLHLSVRAPHGMNEFAERITTGVCCTCEARGYNSSRGWRAV</sequence>
<evidence type="ECO:0000313" key="1">
    <source>
        <dbReference type="EMBL" id="KAK7554482.1"/>
    </source>
</evidence>
<name>A0ABR1MP74_9PEZI</name>
<accession>A0ABR1MP74</accession>
<keyword evidence="2" id="KW-1185">Reference proteome</keyword>
<comment type="caution">
    <text evidence="1">The sequence shown here is derived from an EMBL/GenBank/DDBJ whole genome shotgun (WGS) entry which is preliminary data.</text>
</comment>
<gene>
    <name evidence="1" type="ORF">IWX46DRAFT_215717</name>
</gene>
<reference evidence="1 2" key="1">
    <citation type="submission" date="2024-04" db="EMBL/GenBank/DDBJ databases">
        <title>Phyllosticta paracitricarpa is synonymous to the EU quarantine fungus P. citricarpa based on phylogenomic analyses.</title>
        <authorList>
            <consortium name="Lawrence Berkeley National Laboratory"/>
            <person name="Van Ingen-Buijs V.A."/>
            <person name="Van Westerhoven A.C."/>
            <person name="Haridas S."/>
            <person name="Skiadas P."/>
            <person name="Martin F."/>
            <person name="Groenewald J.Z."/>
            <person name="Crous P.W."/>
            <person name="Seidl M.F."/>
        </authorList>
    </citation>
    <scope>NUCLEOTIDE SEQUENCE [LARGE SCALE GENOMIC DNA]</scope>
    <source>
        <strain evidence="1 2">CBS 122670</strain>
    </source>
</reference>
<proteinExistence type="predicted"/>
<organism evidence="1 2">
    <name type="scientific">Phyllosticta citricarpa</name>
    <dbReference type="NCBI Taxonomy" id="55181"/>
    <lineage>
        <taxon>Eukaryota</taxon>
        <taxon>Fungi</taxon>
        <taxon>Dikarya</taxon>
        <taxon>Ascomycota</taxon>
        <taxon>Pezizomycotina</taxon>
        <taxon>Dothideomycetes</taxon>
        <taxon>Dothideomycetes incertae sedis</taxon>
        <taxon>Botryosphaeriales</taxon>
        <taxon>Phyllostictaceae</taxon>
        <taxon>Phyllosticta</taxon>
    </lineage>
</organism>
<evidence type="ECO:0000313" key="2">
    <source>
        <dbReference type="Proteomes" id="UP001365128"/>
    </source>
</evidence>
<dbReference type="EMBL" id="JBBPDW010000003">
    <property type="protein sequence ID" value="KAK7554482.1"/>
    <property type="molecule type" value="Genomic_DNA"/>
</dbReference>
<dbReference type="Proteomes" id="UP001365128">
    <property type="component" value="Unassembled WGS sequence"/>
</dbReference>